<dbReference type="Proteomes" id="UP001586593">
    <property type="component" value="Unassembled WGS sequence"/>
</dbReference>
<proteinExistence type="predicted"/>
<keyword evidence="2" id="KW-1185">Reference proteome</keyword>
<evidence type="ECO:0000313" key="2">
    <source>
        <dbReference type="Proteomes" id="UP001586593"/>
    </source>
</evidence>
<protein>
    <submittedName>
        <fullName evidence="1">Uncharacterized protein</fullName>
    </submittedName>
</protein>
<accession>A0ABR3V255</accession>
<name>A0ABR3V255_9PEZI</name>
<organism evidence="1 2">
    <name type="scientific">Phialemonium thermophilum</name>
    <dbReference type="NCBI Taxonomy" id="223376"/>
    <lineage>
        <taxon>Eukaryota</taxon>
        <taxon>Fungi</taxon>
        <taxon>Dikarya</taxon>
        <taxon>Ascomycota</taxon>
        <taxon>Pezizomycotina</taxon>
        <taxon>Sordariomycetes</taxon>
        <taxon>Sordariomycetidae</taxon>
        <taxon>Cephalothecales</taxon>
        <taxon>Cephalothecaceae</taxon>
        <taxon>Phialemonium</taxon>
    </lineage>
</organism>
<reference evidence="1 2" key="1">
    <citation type="journal article" date="2024" name="Commun. Biol.">
        <title>Comparative genomic analysis of thermophilic fungi reveals convergent evolutionary adaptations and gene losses.</title>
        <authorList>
            <person name="Steindorff A.S."/>
            <person name="Aguilar-Pontes M.V."/>
            <person name="Robinson A.J."/>
            <person name="Andreopoulos B."/>
            <person name="LaButti K."/>
            <person name="Kuo A."/>
            <person name="Mondo S."/>
            <person name="Riley R."/>
            <person name="Otillar R."/>
            <person name="Haridas S."/>
            <person name="Lipzen A."/>
            <person name="Grimwood J."/>
            <person name="Schmutz J."/>
            <person name="Clum A."/>
            <person name="Reid I.D."/>
            <person name="Moisan M.C."/>
            <person name="Butler G."/>
            <person name="Nguyen T.T.M."/>
            <person name="Dewar K."/>
            <person name="Conant G."/>
            <person name="Drula E."/>
            <person name="Henrissat B."/>
            <person name="Hansel C."/>
            <person name="Singer S."/>
            <person name="Hutchinson M.I."/>
            <person name="de Vries R.P."/>
            <person name="Natvig D.O."/>
            <person name="Powell A.J."/>
            <person name="Tsang A."/>
            <person name="Grigoriev I.V."/>
        </authorList>
    </citation>
    <scope>NUCLEOTIDE SEQUENCE [LARGE SCALE GENOMIC DNA]</scope>
    <source>
        <strain evidence="1 2">ATCC 24622</strain>
    </source>
</reference>
<sequence length="137" mass="14352">MPLFAVCYILPEVPDASAEVVALPQLVGNPQPHQAPIPLPLDPRQLLQPPLPLPLVHGPDGGPQLVPRFGVVRPREPDHGVHLLGRVHEVPGAHVVAGPRVHAGRARLVGQEGAAVRSSIACAGALRSSVVPTQTVQ</sequence>
<comment type="caution">
    <text evidence="1">The sequence shown here is derived from an EMBL/GenBank/DDBJ whole genome shotgun (WGS) entry which is preliminary data.</text>
</comment>
<dbReference type="EMBL" id="JAZHXJ010002990">
    <property type="protein sequence ID" value="KAL1835844.1"/>
    <property type="molecule type" value="Genomic_DNA"/>
</dbReference>
<gene>
    <name evidence="1" type="ORF">VTK73DRAFT_5299</name>
</gene>
<evidence type="ECO:0000313" key="1">
    <source>
        <dbReference type="EMBL" id="KAL1835844.1"/>
    </source>
</evidence>